<dbReference type="InterPro" id="IPR032675">
    <property type="entry name" value="LRR_dom_sf"/>
</dbReference>
<reference evidence="3" key="1">
    <citation type="submission" date="2015-06" db="EMBL/GenBank/DDBJ databases">
        <authorList>
            <person name="Hoefler B.C."/>
            <person name="Straight P.D."/>
        </authorList>
    </citation>
    <scope>NUCLEOTIDE SEQUENCE</scope>
</reference>
<protein>
    <recommendedName>
        <fullName evidence="1">F-box domain-containing protein</fullName>
    </recommendedName>
</protein>
<gene>
    <name evidence="2" type="ORF">c0_g1_i1</name>
    <name evidence="3" type="ORF">c0_g1_i3</name>
</gene>
<feature type="domain" description="F-box" evidence="1">
    <location>
        <begin position="2"/>
        <end position="40"/>
    </location>
</feature>
<sequence length="401" mass="46723">MDSLNEDCWIQILRYLSLKEQIALLLCNKSLIDIIGSMWKTKYKRQLRLKLPPDMPLEFHELQQFFCVVHQHVENLQLELDSKDAISMLNGYKFIKTNNLCITVTSSEMLEHEFVTILNDIFPNLRHLRPNGKFTGGGFVLWKQLEQLTLSSCYTFQFKYLEQILKELPLHTLVLKSFKMKDPQLAEDALECCTLSHLVVNSCELSYFTPQLKNLHHLKELNITDLYATANLDSLHNKLRELHKTRHIEGIFSRDITAIFPKIINFGMHTHLRQLVLAIDPLAFSDVLVYISLLPTLRVLHFHACYVRSELEFEKLFLLSVHLDEISLEDCIINYGSNPCLDVNDIVGNRTKPLTFNFYANKLDCDNEMAQLQLKGSSNLFRLECEQKLMKRFGYLVYEFG</sequence>
<evidence type="ECO:0000313" key="2">
    <source>
        <dbReference type="EMBL" id="JAI28803.1"/>
    </source>
</evidence>
<proteinExistence type="predicted"/>
<dbReference type="InterPro" id="IPR001810">
    <property type="entry name" value="F-box_dom"/>
</dbReference>
<evidence type="ECO:0000313" key="3">
    <source>
        <dbReference type="EMBL" id="JAI30833.1"/>
    </source>
</evidence>
<dbReference type="OrthoDB" id="7939463at2759"/>
<accession>A0A0K8UWD7</accession>
<dbReference type="Gene3D" id="3.80.10.10">
    <property type="entry name" value="Ribonuclease Inhibitor"/>
    <property type="match status" value="1"/>
</dbReference>
<dbReference type="EMBL" id="GDHF01021481">
    <property type="protein sequence ID" value="JAI30833.1"/>
    <property type="molecule type" value="Transcribed_RNA"/>
</dbReference>
<dbReference type="EMBL" id="GDHF01023511">
    <property type="protein sequence ID" value="JAI28803.1"/>
    <property type="molecule type" value="Transcribed_RNA"/>
</dbReference>
<name>A0A0K8UWD7_BACLA</name>
<dbReference type="Pfam" id="PF00646">
    <property type="entry name" value="F-box"/>
    <property type="match status" value="1"/>
</dbReference>
<organism evidence="3">
    <name type="scientific">Bactrocera latifrons</name>
    <name type="common">Malaysian fruit fly</name>
    <name type="synonym">Chaetodacus latifrons</name>
    <dbReference type="NCBI Taxonomy" id="174628"/>
    <lineage>
        <taxon>Eukaryota</taxon>
        <taxon>Metazoa</taxon>
        <taxon>Ecdysozoa</taxon>
        <taxon>Arthropoda</taxon>
        <taxon>Hexapoda</taxon>
        <taxon>Insecta</taxon>
        <taxon>Pterygota</taxon>
        <taxon>Neoptera</taxon>
        <taxon>Endopterygota</taxon>
        <taxon>Diptera</taxon>
        <taxon>Brachycera</taxon>
        <taxon>Muscomorpha</taxon>
        <taxon>Tephritoidea</taxon>
        <taxon>Tephritidae</taxon>
        <taxon>Bactrocera</taxon>
        <taxon>Bactrocera</taxon>
    </lineage>
</organism>
<dbReference type="SUPFAM" id="SSF52047">
    <property type="entry name" value="RNI-like"/>
    <property type="match status" value="1"/>
</dbReference>
<evidence type="ECO:0000259" key="1">
    <source>
        <dbReference type="Pfam" id="PF00646"/>
    </source>
</evidence>
<dbReference type="AlphaFoldDB" id="A0A0K8UWD7"/>